<dbReference type="AlphaFoldDB" id="A0A841AAE2"/>
<keyword evidence="3" id="KW-1185">Reference proteome</keyword>
<evidence type="ECO:0000313" key="2">
    <source>
        <dbReference type="EMBL" id="MBB5830335.1"/>
    </source>
</evidence>
<reference evidence="2 3" key="1">
    <citation type="submission" date="2020-08" db="EMBL/GenBank/DDBJ databases">
        <title>Sequencing the genomes of 1000 actinobacteria strains.</title>
        <authorList>
            <person name="Klenk H.-P."/>
        </authorList>
    </citation>
    <scope>NUCLEOTIDE SEQUENCE [LARGE SCALE GENOMIC DNA]</scope>
    <source>
        <strain evidence="2 3">DSM 28796</strain>
    </source>
</reference>
<evidence type="ECO:0000259" key="1">
    <source>
        <dbReference type="Pfam" id="PF00144"/>
    </source>
</evidence>
<dbReference type="RefSeq" id="WP_184323969.1">
    <property type="nucleotide sequence ID" value="NZ_JACHLZ010000001.1"/>
</dbReference>
<evidence type="ECO:0000313" key="3">
    <source>
        <dbReference type="Proteomes" id="UP000588158"/>
    </source>
</evidence>
<dbReference type="Pfam" id="PF00144">
    <property type="entry name" value="Beta-lactamase"/>
    <property type="match status" value="1"/>
</dbReference>
<gene>
    <name evidence="2" type="ORF">HNR70_000148</name>
</gene>
<dbReference type="SUPFAM" id="SSF56601">
    <property type="entry name" value="beta-lactamase/transpeptidase-like"/>
    <property type="match status" value="1"/>
</dbReference>
<sequence>MSTGAGALGVLDDFGFEAAAIVLGPEGVRERRGDVERIRPWRSVTKTLTGVGAALALQEGRVDLDDPAGPPGATLRHLLAHASGYFYESENTLQAPGLRRHYSNHGIDEAARHVERAVGRDFGDWVQERIADPLGMTGLYWEGSASVGASGALTDLALFAAELLRPTLLDEAHFAELTRIQFPELVGIMPGFGKQEPNPFALGLEVRGEKSPHWTGAHNSPRTIGHFGMRGTAFWVDPDADLALVVGTSHDFCDAHREVMPRLADEVLAAHAG</sequence>
<feature type="domain" description="Beta-lactamase-related" evidence="1">
    <location>
        <begin position="41"/>
        <end position="267"/>
    </location>
</feature>
<dbReference type="PANTHER" id="PTHR43283">
    <property type="entry name" value="BETA-LACTAMASE-RELATED"/>
    <property type="match status" value="1"/>
</dbReference>
<dbReference type="InterPro" id="IPR050789">
    <property type="entry name" value="Diverse_Enzym_Activities"/>
</dbReference>
<protein>
    <submittedName>
        <fullName evidence="2">CubicO group peptidase (Beta-lactamase class C family)</fullName>
    </submittedName>
</protein>
<dbReference type="PANTHER" id="PTHR43283:SF15">
    <property type="entry name" value="CONSERVED PROTEIN"/>
    <property type="match status" value="1"/>
</dbReference>
<organism evidence="2 3">
    <name type="scientific">Brachybacterium aquaticum</name>
    <dbReference type="NCBI Taxonomy" id="1432564"/>
    <lineage>
        <taxon>Bacteria</taxon>
        <taxon>Bacillati</taxon>
        <taxon>Actinomycetota</taxon>
        <taxon>Actinomycetes</taxon>
        <taxon>Micrococcales</taxon>
        <taxon>Dermabacteraceae</taxon>
        <taxon>Brachybacterium</taxon>
    </lineage>
</organism>
<proteinExistence type="predicted"/>
<dbReference type="EMBL" id="JACHLZ010000001">
    <property type="protein sequence ID" value="MBB5830335.1"/>
    <property type="molecule type" value="Genomic_DNA"/>
</dbReference>
<comment type="caution">
    <text evidence="2">The sequence shown here is derived from an EMBL/GenBank/DDBJ whole genome shotgun (WGS) entry which is preliminary data.</text>
</comment>
<dbReference type="InterPro" id="IPR012338">
    <property type="entry name" value="Beta-lactam/transpept-like"/>
</dbReference>
<dbReference type="InterPro" id="IPR001466">
    <property type="entry name" value="Beta-lactam-related"/>
</dbReference>
<name>A0A841AAE2_9MICO</name>
<dbReference type="Gene3D" id="3.40.710.10">
    <property type="entry name" value="DD-peptidase/beta-lactamase superfamily"/>
    <property type="match status" value="1"/>
</dbReference>
<accession>A0A841AAE2</accession>
<dbReference type="Proteomes" id="UP000588158">
    <property type="component" value="Unassembled WGS sequence"/>
</dbReference>